<dbReference type="AlphaFoldDB" id="A0A2A6B5M4"/>
<keyword evidence="2" id="KW-1185">Reference proteome</keyword>
<organism evidence="1 2">
    <name type="scientific">Pristionchus pacificus</name>
    <name type="common">Parasitic nematode worm</name>
    <dbReference type="NCBI Taxonomy" id="54126"/>
    <lineage>
        <taxon>Eukaryota</taxon>
        <taxon>Metazoa</taxon>
        <taxon>Ecdysozoa</taxon>
        <taxon>Nematoda</taxon>
        <taxon>Chromadorea</taxon>
        <taxon>Rhabditida</taxon>
        <taxon>Rhabditina</taxon>
        <taxon>Diplogasteromorpha</taxon>
        <taxon>Diplogasteroidea</taxon>
        <taxon>Neodiplogasteridae</taxon>
        <taxon>Pristionchus</taxon>
    </lineage>
</organism>
<evidence type="ECO:0000313" key="2">
    <source>
        <dbReference type="Proteomes" id="UP000005239"/>
    </source>
</evidence>
<sequence>MLSLVSFNLWIAFFDRGLFRVANRNPIFAPLFCTMRQATSKLTAFQVAHRMQDQQNGDIYFNWLSSDLNKKRNSVGSITHQF</sequence>
<reference evidence="1" key="2">
    <citation type="submission" date="2022-06" db="UniProtKB">
        <authorList>
            <consortium name="EnsemblMetazoa"/>
        </authorList>
    </citation>
    <scope>IDENTIFICATION</scope>
    <source>
        <strain evidence="1">PS312</strain>
    </source>
</reference>
<protein>
    <submittedName>
        <fullName evidence="1">Uncharacterized protein</fullName>
    </submittedName>
</protein>
<accession>A0A8R1Z2H2</accession>
<dbReference type="EnsemblMetazoa" id="PPA43906.1">
    <property type="protein sequence ID" value="PPA43906.1"/>
    <property type="gene ID" value="WBGene00282275"/>
</dbReference>
<proteinExistence type="predicted"/>
<dbReference type="Proteomes" id="UP000005239">
    <property type="component" value="Unassembled WGS sequence"/>
</dbReference>
<gene>
    <name evidence="1" type="primary">WBGene00282275</name>
</gene>
<evidence type="ECO:0000313" key="1">
    <source>
        <dbReference type="EnsemblMetazoa" id="PPA43906.1"/>
    </source>
</evidence>
<accession>A0A2A6B5M4</accession>
<name>A0A2A6B5M4_PRIPA</name>
<reference evidence="2" key="1">
    <citation type="journal article" date="2008" name="Nat. Genet.">
        <title>The Pristionchus pacificus genome provides a unique perspective on nematode lifestyle and parasitism.</title>
        <authorList>
            <person name="Dieterich C."/>
            <person name="Clifton S.W."/>
            <person name="Schuster L.N."/>
            <person name="Chinwalla A."/>
            <person name="Delehaunty K."/>
            <person name="Dinkelacker I."/>
            <person name="Fulton L."/>
            <person name="Fulton R."/>
            <person name="Godfrey J."/>
            <person name="Minx P."/>
            <person name="Mitreva M."/>
            <person name="Roeseler W."/>
            <person name="Tian H."/>
            <person name="Witte H."/>
            <person name="Yang S.P."/>
            <person name="Wilson R.K."/>
            <person name="Sommer R.J."/>
        </authorList>
    </citation>
    <scope>NUCLEOTIDE SEQUENCE [LARGE SCALE GENOMIC DNA]</scope>
    <source>
        <strain evidence="2">PS312</strain>
    </source>
</reference>